<name>A0A914YNP2_9BILA</name>
<accession>A0A914YNP2</accession>
<evidence type="ECO:0000313" key="1">
    <source>
        <dbReference type="Proteomes" id="UP000887577"/>
    </source>
</evidence>
<keyword evidence="1" id="KW-1185">Reference proteome</keyword>
<sequence>MVKTTTNYKSEILRIFPPEEILRFPTNHNLLNDPNTVITTIECDPYQVLFKVSNGFKSTTIPKDRAYEFIQFYTAASTLTIKSLFLNPVMFPDYIQSAVRIMTPRFWSSCEQVIFLGLWHHDVVTSIAATFSGHLRDLIFRQCTVAGPFRLQRMIKRQMTGLEYINFDCRLSDNKDFLKQY</sequence>
<protein>
    <submittedName>
        <fullName evidence="2">Uncharacterized protein</fullName>
    </submittedName>
</protein>
<reference evidence="2" key="1">
    <citation type="submission" date="2022-11" db="UniProtKB">
        <authorList>
            <consortium name="WormBaseParasite"/>
        </authorList>
    </citation>
    <scope>IDENTIFICATION</scope>
</reference>
<proteinExistence type="predicted"/>
<organism evidence="1 2">
    <name type="scientific">Panagrolaimus superbus</name>
    <dbReference type="NCBI Taxonomy" id="310955"/>
    <lineage>
        <taxon>Eukaryota</taxon>
        <taxon>Metazoa</taxon>
        <taxon>Ecdysozoa</taxon>
        <taxon>Nematoda</taxon>
        <taxon>Chromadorea</taxon>
        <taxon>Rhabditida</taxon>
        <taxon>Tylenchina</taxon>
        <taxon>Panagrolaimomorpha</taxon>
        <taxon>Panagrolaimoidea</taxon>
        <taxon>Panagrolaimidae</taxon>
        <taxon>Panagrolaimus</taxon>
    </lineage>
</organism>
<evidence type="ECO:0000313" key="2">
    <source>
        <dbReference type="WBParaSite" id="PSU_v2.g21225.t1"/>
    </source>
</evidence>
<dbReference type="WBParaSite" id="PSU_v2.g21225.t1">
    <property type="protein sequence ID" value="PSU_v2.g21225.t1"/>
    <property type="gene ID" value="PSU_v2.g21225"/>
</dbReference>
<dbReference type="Proteomes" id="UP000887577">
    <property type="component" value="Unplaced"/>
</dbReference>
<dbReference type="AlphaFoldDB" id="A0A914YNP2"/>